<organism evidence="2 3">
    <name type="scientific">Geodia barretti</name>
    <name type="common">Barrett's horny sponge</name>
    <dbReference type="NCBI Taxonomy" id="519541"/>
    <lineage>
        <taxon>Eukaryota</taxon>
        <taxon>Metazoa</taxon>
        <taxon>Porifera</taxon>
        <taxon>Demospongiae</taxon>
        <taxon>Heteroscleromorpha</taxon>
        <taxon>Tetractinellida</taxon>
        <taxon>Astrophorina</taxon>
        <taxon>Geodiidae</taxon>
        <taxon>Geodia</taxon>
    </lineage>
</organism>
<proteinExistence type="predicted"/>
<sequence length="265" mass="31328">MELERERGEQEKEVERTEGSEREQQYTRSYSGFGESYEEMPMGMQPPPPPGPATALSSSEESEDEGAPIAPENREEGMSLEEELMEVVSPELMAPARAELEMLQKEKESWKEEKERLERERGEARSARETLEGQYAQLQVEYQQIQSKHNEMMEELTGVRQERDEVLEMYLDQPFDDYCITRKELLGLLRRHHKTTIELEREKEEKQRFVLETWCVYSISITAPTHVLTHFVLHLCRLQNLLDAKKSLFEKYDITNHMIDYYYIH</sequence>
<feature type="region of interest" description="Disordered" evidence="1">
    <location>
        <begin position="106"/>
        <end position="128"/>
    </location>
</feature>
<dbReference type="Proteomes" id="UP001174909">
    <property type="component" value="Unassembled WGS sequence"/>
</dbReference>
<name>A0AA35RNX2_GEOBA</name>
<comment type="caution">
    <text evidence="2">The sequence shown here is derived from an EMBL/GenBank/DDBJ whole genome shotgun (WGS) entry which is preliminary data.</text>
</comment>
<keyword evidence="3" id="KW-1185">Reference proteome</keyword>
<reference evidence="2" key="1">
    <citation type="submission" date="2023-03" db="EMBL/GenBank/DDBJ databases">
        <authorList>
            <person name="Steffen K."/>
            <person name="Cardenas P."/>
        </authorList>
    </citation>
    <scope>NUCLEOTIDE SEQUENCE</scope>
</reference>
<dbReference type="Gene3D" id="1.20.5.340">
    <property type="match status" value="1"/>
</dbReference>
<feature type="compositionally biased region" description="Basic and acidic residues" evidence="1">
    <location>
        <begin position="1"/>
        <end position="25"/>
    </location>
</feature>
<protein>
    <submittedName>
        <fullName evidence="2">Uncharacterized protein</fullName>
    </submittedName>
</protein>
<evidence type="ECO:0000313" key="2">
    <source>
        <dbReference type="EMBL" id="CAI8013921.1"/>
    </source>
</evidence>
<gene>
    <name evidence="2" type="ORF">GBAR_LOCUS8761</name>
</gene>
<dbReference type="EMBL" id="CASHTH010001309">
    <property type="protein sequence ID" value="CAI8013921.1"/>
    <property type="molecule type" value="Genomic_DNA"/>
</dbReference>
<evidence type="ECO:0000256" key="1">
    <source>
        <dbReference type="SAM" id="MobiDB-lite"/>
    </source>
</evidence>
<evidence type="ECO:0000313" key="3">
    <source>
        <dbReference type="Proteomes" id="UP001174909"/>
    </source>
</evidence>
<dbReference type="AlphaFoldDB" id="A0AA35RNX2"/>
<accession>A0AA35RNX2</accession>
<feature type="region of interest" description="Disordered" evidence="1">
    <location>
        <begin position="1"/>
        <end position="78"/>
    </location>
</feature>